<evidence type="ECO:0000256" key="4">
    <source>
        <dbReference type="ARBA" id="ARBA00022801"/>
    </source>
</evidence>
<feature type="transmembrane region" description="Helical" evidence="7">
    <location>
        <begin position="396"/>
        <end position="414"/>
    </location>
</feature>
<comment type="cofactor">
    <cofactor evidence="1">
        <name>Zn(2+)</name>
        <dbReference type="ChEBI" id="CHEBI:29105"/>
    </cofactor>
</comment>
<keyword evidence="7" id="KW-1133">Transmembrane helix</keyword>
<dbReference type="Pfam" id="PF01435">
    <property type="entry name" value="Peptidase_M48"/>
    <property type="match status" value="1"/>
</dbReference>
<reference evidence="9 10" key="1">
    <citation type="submission" date="2019-04" db="EMBL/GenBank/DDBJ databases">
        <title>Draft genome sequences of Streptomyces avermitilis ATCC 31267.</title>
        <authorList>
            <person name="Komaki H."/>
            <person name="Tamura T."/>
            <person name="Hosoyama A."/>
        </authorList>
    </citation>
    <scope>NUCLEOTIDE SEQUENCE [LARGE SCALE GENOMIC DNA]</scope>
    <source>
        <strain evidence="9 10">ATCC 31267</strain>
    </source>
</reference>
<keyword evidence="5" id="KW-0862">Zinc</keyword>
<feature type="transmembrane region" description="Helical" evidence="7">
    <location>
        <begin position="59"/>
        <end position="78"/>
    </location>
</feature>
<keyword evidence="7" id="KW-0812">Transmembrane</keyword>
<keyword evidence="2" id="KW-0645">Protease</keyword>
<proteinExistence type="predicted"/>
<evidence type="ECO:0000256" key="2">
    <source>
        <dbReference type="ARBA" id="ARBA00022670"/>
    </source>
</evidence>
<feature type="transmembrane region" description="Helical" evidence="7">
    <location>
        <begin position="322"/>
        <end position="346"/>
    </location>
</feature>
<evidence type="ECO:0000256" key="7">
    <source>
        <dbReference type="SAM" id="Phobius"/>
    </source>
</evidence>
<feature type="transmembrane region" description="Helical" evidence="7">
    <location>
        <begin position="426"/>
        <end position="448"/>
    </location>
</feature>
<feature type="transmembrane region" description="Helical" evidence="7">
    <location>
        <begin position="280"/>
        <end position="301"/>
    </location>
</feature>
<organism evidence="9 10">
    <name type="scientific">Streptomyces avermitilis</name>
    <dbReference type="NCBI Taxonomy" id="33903"/>
    <lineage>
        <taxon>Bacteria</taxon>
        <taxon>Bacillati</taxon>
        <taxon>Actinomycetota</taxon>
        <taxon>Actinomycetes</taxon>
        <taxon>Kitasatosporales</taxon>
        <taxon>Streptomycetaceae</taxon>
        <taxon>Streptomyces</taxon>
    </lineage>
</organism>
<dbReference type="EMBL" id="BJHY01000001">
    <property type="protein sequence ID" value="GDY71670.1"/>
    <property type="molecule type" value="Genomic_DNA"/>
</dbReference>
<keyword evidence="3" id="KW-0479">Metal-binding</keyword>
<evidence type="ECO:0000259" key="8">
    <source>
        <dbReference type="Pfam" id="PF01435"/>
    </source>
</evidence>
<evidence type="ECO:0000256" key="3">
    <source>
        <dbReference type="ARBA" id="ARBA00022723"/>
    </source>
</evidence>
<feature type="transmembrane region" description="Helical" evidence="7">
    <location>
        <begin position="487"/>
        <end position="511"/>
    </location>
</feature>
<feature type="transmembrane region" description="Helical" evidence="7">
    <location>
        <begin position="98"/>
        <end position="117"/>
    </location>
</feature>
<feature type="transmembrane region" description="Helical" evidence="7">
    <location>
        <begin position="457"/>
        <end position="475"/>
    </location>
</feature>
<evidence type="ECO:0000256" key="6">
    <source>
        <dbReference type="ARBA" id="ARBA00023049"/>
    </source>
</evidence>
<protein>
    <recommendedName>
        <fullName evidence="8">Peptidase M48 domain-containing protein</fullName>
    </recommendedName>
</protein>
<sequence>MRGGPRAGGVRARPWQPLLDHPAAGIRLLRDEEAEAIVRHEMGHIAAGDVTLVWLTRGVWWALLPVLLVAPFVAAVQGWRWEHTTPWRMLSHPFWAEYGVRALVLAVIAVLVAQMIMRSREHEADLTAARGQSVAPWEALLAGPRPAERTWHDTARANHPTHQRRLTVLRDPHLQLRPTVLDALVVGLLAAVLLDSVDGLATLLLTGTSWSAAPVSALTAGLLLAVGWGFAVWRDARARQAETVPPSRWLHLALGVSTAAGLLVRLQGTGITEEGTMRGWPLLIVLPLAVVGAAALSSAFAGLWSRRRGTEHTTSRERLTMLVVNTLLFTGALWLAMDFCLFLRLFDAAPVLNAALLAGPYSPSSAHKAAALAVIAVSAAWPALRGTHPRGHRGRPALTAVGVAIASAATRLAYRPTATAADWTGTWRLDVLTALCAGTVCAVTLIALRGSGGLGHALYAAPMATVLTVTVLWAARFGSWKHPFEAWGTVLVESSLAGLAVVLLALAVPAGQLPAWGSTRREVNIAVPVLAVITAVAAVLALQHSGNVLLLR</sequence>
<evidence type="ECO:0000313" key="10">
    <source>
        <dbReference type="Proteomes" id="UP000299211"/>
    </source>
</evidence>
<keyword evidence="7" id="KW-0472">Membrane</keyword>
<keyword evidence="4" id="KW-0378">Hydrolase</keyword>
<comment type="caution">
    <text evidence="9">The sequence shown here is derived from an EMBL/GenBank/DDBJ whole genome shotgun (WGS) entry which is preliminary data.</text>
</comment>
<feature type="transmembrane region" description="Helical" evidence="7">
    <location>
        <begin position="523"/>
        <end position="542"/>
    </location>
</feature>
<feature type="transmembrane region" description="Helical" evidence="7">
    <location>
        <begin position="249"/>
        <end position="268"/>
    </location>
</feature>
<name>A0A4D4MI39_STRAX</name>
<dbReference type="InterPro" id="IPR001915">
    <property type="entry name" value="Peptidase_M48"/>
</dbReference>
<dbReference type="GO" id="GO:0004222">
    <property type="term" value="F:metalloendopeptidase activity"/>
    <property type="evidence" value="ECO:0007669"/>
    <property type="project" value="InterPro"/>
</dbReference>
<dbReference type="AlphaFoldDB" id="A0A4D4MI39"/>
<feature type="domain" description="Peptidase M48" evidence="8">
    <location>
        <begin position="27"/>
        <end position="171"/>
    </location>
</feature>
<evidence type="ECO:0000256" key="1">
    <source>
        <dbReference type="ARBA" id="ARBA00001947"/>
    </source>
</evidence>
<dbReference type="GO" id="GO:0006508">
    <property type="term" value="P:proteolysis"/>
    <property type="evidence" value="ECO:0007669"/>
    <property type="project" value="UniProtKB-KW"/>
</dbReference>
<dbReference type="GO" id="GO:0046872">
    <property type="term" value="F:metal ion binding"/>
    <property type="evidence" value="ECO:0007669"/>
    <property type="project" value="UniProtKB-KW"/>
</dbReference>
<dbReference type="Proteomes" id="UP000299211">
    <property type="component" value="Unassembled WGS sequence"/>
</dbReference>
<evidence type="ECO:0000313" key="9">
    <source>
        <dbReference type="EMBL" id="GDY71670.1"/>
    </source>
</evidence>
<feature type="transmembrane region" description="Helical" evidence="7">
    <location>
        <begin position="214"/>
        <end position="233"/>
    </location>
</feature>
<gene>
    <name evidence="9" type="ORF">SAV31267_011550</name>
</gene>
<feature type="transmembrane region" description="Helical" evidence="7">
    <location>
        <begin position="174"/>
        <end position="194"/>
    </location>
</feature>
<accession>A0A4D4MI39</accession>
<keyword evidence="6" id="KW-0482">Metalloprotease</keyword>
<feature type="transmembrane region" description="Helical" evidence="7">
    <location>
        <begin position="366"/>
        <end position="384"/>
    </location>
</feature>
<evidence type="ECO:0000256" key="5">
    <source>
        <dbReference type="ARBA" id="ARBA00022833"/>
    </source>
</evidence>